<keyword evidence="3" id="KW-1185">Reference proteome</keyword>
<feature type="region of interest" description="Disordered" evidence="1">
    <location>
        <begin position="129"/>
        <end position="175"/>
    </location>
</feature>
<sequence length="513" mass="55745">MGHLKNSVTLELVHQNVNRGESSYFLLLNGSCLEAEAHRLGDGGLLLSLNGSSYSTYSCIEATGYRVIIDNQTCNAGEGARPHRAHKEPVAGQAAALHSARLWSRDYRAASTPRSKDDGTMVMELRGASESGCVPTPEAAGRAGGRRLELDDPSRVRQASCTAGDSRPAWPARSRTPACGSTRLWSEFVQQLKSALAGLTSFPSRTFSEWMVQQVSGRIPTLLEQRIREQMAKYASNITSCIAELLEQFKKSRATVANYVVLAQPGGLQETAWSSVLLRNSCSPTRPAGRSQGGALIRPDLTHLRRADNASVTPTPTSCRHNQVESFFLSYISSATQLPGGTHPGRDFDIRPHPGLSSFITTPLVRIAACEVYIRRAYIAYDLTCVQQLRAEVLQQAQDARLDANRAGSHHRFIEQPSTTATSRSPTLRRCRMARRVRLRPGRNCSGQPATGARRPRAPGTPMADGGHMKRIGSAHQPAGLSQPPAPTGENLALPGCVFCSRCRRLPCGGWAR</sequence>
<organism evidence="3 4">
    <name type="scientific">Macrostomum lignano</name>
    <dbReference type="NCBI Taxonomy" id="282301"/>
    <lineage>
        <taxon>Eukaryota</taxon>
        <taxon>Metazoa</taxon>
        <taxon>Spiralia</taxon>
        <taxon>Lophotrochozoa</taxon>
        <taxon>Platyhelminthes</taxon>
        <taxon>Rhabditophora</taxon>
        <taxon>Macrostomorpha</taxon>
        <taxon>Macrostomida</taxon>
        <taxon>Macrostomidae</taxon>
        <taxon>Macrostomum</taxon>
    </lineage>
</organism>
<dbReference type="GO" id="GO:0006633">
    <property type="term" value="P:fatty acid biosynthetic process"/>
    <property type="evidence" value="ECO:0007669"/>
    <property type="project" value="TreeGrafter"/>
</dbReference>
<evidence type="ECO:0000256" key="1">
    <source>
        <dbReference type="SAM" id="MobiDB-lite"/>
    </source>
</evidence>
<dbReference type="Proteomes" id="UP000095280">
    <property type="component" value="Unplaced"/>
</dbReference>
<proteinExistence type="predicted"/>
<feature type="compositionally biased region" description="Basic and acidic residues" evidence="1">
    <location>
        <begin position="146"/>
        <end position="155"/>
    </location>
</feature>
<dbReference type="InterPro" id="IPR049076">
    <property type="entry name" value="ACCA"/>
</dbReference>
<dbReference type="GO" id="GO:0005739">
    <property type="term" value="C:mitochondrion"/>
    <property type="evidence" value="ECO:0007669"/>
    <property type="project" value="TreeGrafter"/>
</dbReference>
<dbReference type="PANTHER" id="PTHR45728">
    <property type="entry name" value="ACETYL-COA CARBOXYLASE, ISOFORM A"/>
    <property type="match status" value="1"/>
</dbReference>
<evidence type="ECO:0000313" key="4">
    <source>
        <dbReference type="WBParaSite" id="maker-unitig_22126-snap-gene-0.2-mRNA-1"/>
    </source>
</evidence>
<dbReference type="Pfam" id="PF21385">
    <property type="entry name" value="ACCA_BT"/>
    <property type="match status" value="1"/>
</dbReference>
<dbReference type="PANTHER" id="PTHR45728:SF3">
    <property type="entry name" value="ACETYL-COA CARBOXYLASE"/>
    <property type="match status" value="1"/>
</dbReference>
<evidence type="ECO:0000259" key="2">
    <source>
        <dbReference type="Pfam" id="PF21385"/>
    </source>
</evidence>
<dbReference type="AlphaFoldDB" id="A0A1I8F6A9"/>
<accession>A0A1I8F6A9</accession>
<reference evidence="4" key="1">
    <citation type="submission" date="2016-11" db="UniProtKB">
        <authorList>
            <consortium name="WormBaseParasite"/>
        </authorList>
    </citation>
    <scope>IDENTIFICATION</scope>
</reference>
<feature type="region of interest" description="Disordered" evidence="1">
    <location>
        <begin position="441"/>
        <end position="487"/>
    </location>
</feature>
<dbReference type="WBParaSite" id="maker-unitig_22126-snap-gene-0.2-mRNA-1">
    <property type="protein sequence ID" value="maker-unitig_22126-snap-gene-0.2-mRNA-1"/>
    <property type="gene ID" value="maker-unitig_22126-snap-gene-0.2"/>
</dbReference>
<feature type="domain" description="Acetyl-CoA carboxylase BT" evidence="2">
    <location>
        <begin position="18"/>
        <end position="74"/>
    </location>
</feature>
<dbReference type="GO" id="GO:0003989">
    <property type="term" value="F:acetyl-CoA carboxylase activity"/>
    <property type="evidence" value="ECO:0007669"/>
    <property type="project" value="InterPro"/>
</dbReference>
<dbReference type="InterPro" id="IPR049074">
    <property type="entry name" value="ACCA_BT"/>
</dbReference>
<evidence type="ECO:0000313" key="3">
    <source>
        <dbReference type="Proteomes" id="UP000095280"/>
    </source>
</evidence>
<protein>
    <submittedName>
        <fullName evidence="4">ACC_central domain-containing protein</fullName>
    </submittedName>
</protein>
<name>A0A1I8F6A9_9PLAT</name>